<keyword evidence="5" id="KW-0408">Iron</keyword>
<keyword evidence="4" id="KW-0479">Metal-binding</keyword>
<organism evidence="12 13">
    <name type="scientific">Microlunatus panaciterrae</name>
    <dbReference type="NCBI Taxonomy" id="400768"/>
    <lineage>
        <taxon>Bacteria</taxon>
        <taxon>Bacillati</taxon>
        <taxon>Actinomycetota</taxon>
        <taxon>Actinomycetes</taxon>
        <taxon>Propionibacteriales</taxon>
        <taxon>Propionibacteriaceae</taxon>
        <taxon>Microlunatus</taxon>
    </lineage>
</organism>
<reference evidence="12 13" key="1">
    <citation type="submission" date="2021-01" db="EMBL/GenBank/DDBJ databases">
        <title>Sequencing the genomes of 1000 actinobacteria strains.</title>
        <authorList>
            <person name="Klenk H.-P."/>
        </authorList>
    </citation>
    <scope>NUCLEOTIDE SEQUENCE [LARGE SCALE GENOMIC DNA]</scope>
    <source>
        <strain evidence="12 13">DSM 18662</strain>
    </source>
</reference>
<protein>
    <recommendedName>
        <fullName evidence="2">Cytochrome bc1 complex Rieske iron-sulfur subunit</fullName>
    </recommendedName>
    <alternativeName>
        <fullName evidence="8">Cytochrome bc1 reductase complex subunit QcrA</fullName>
    </alternativeName>
</protein>
<dbReference type="Gene3D" id="2.102.10.10">
    <property type="entry name" value="Rieske [2Fe-2S] iron-sulphur domain"/>
    <property type="match status" value="1"/>
</dbReference>
<evidence type="ECO:0000256" key="8">
    <source>
        <dbReference type="ARBA" id="ARBA00029586"/>
    </source>
</evidence>
<dbReference type="PROSITE" id="PS51296">
    <property type="entry name" value="RIESKE"/>
    <property type="match status" value="1"/>
</dbReference>
<keyword evidence="3" id="KW-0001">2Fe-2S</keyword>
<dbReference type="InterPro" id="IPR017941">
    <property type="entry name" value="Rieske_2Fe-2S"/>
</dbReference>
<evidence type="ECO:0000256" key="5">
    <source>
        <dbReference type="ARBA" id="ARBA00023004"/>
    </source>
</evidence>
<evidence type="ECO:0000313" key="13">
    <source>
        <dbReference type="Proteomes" id="UP000704762"/>
    </source>
</evidence>
<dbReference type="EMBL" id="JAFBCF010000001">
    <property type="protein sequence ID" value="MBM7800238.1"/>
    <property type="molecule type" value="Genomic_DNA"/>
</dbReference>
<evidence type="ECO:0000256" key="2">
    <source>
        <dbReference type="ARBA" id="ARBA00015816"/>
    </source>
</evidence>
<keyword evidence="7" id="KW-1015">Disulfide bond</keyword>
<dbReference type="PROSITE" id="PS51257">
    <property type="entry name" value="PROKAR_LIPOPROTEIN"/>
    <property type="match status" value="1"/>
</dbReference>
<comment type="function">
    <text evidence="1">Iron-sulfur subunit of the cytochrome bc1 complex, an essential component of the respiratory electron transport chain required for ATP synthesis. The bc1 complex catalyzes the oxidation of menaquinol and the reduction of cytochrome c in the respiratory chain. The bc1 complex operates through a Q-cycle mechanism that couples electron transfer to generation of the proton gradient that drives ATP synthesis.</text>
</comment>
<feature type="signal peptide" evidence="10">
    <location>
        <begin position="1"/>
        <end position="30"/>
    </location>
</feature>
<proteinExistence type="predicted"/>
<dbReference type="SUPFAM" id="SSF50022">
    <property type="entry name" value="ISP domain"/>
    <property type="match status" value="1"/>
</dbReference>
<accession>A0ABS2RNK1</accession>
<dbReference type="Proteomes" id="UP000704762">
    <property type="component" value="Unassembled WGS sequence"/>
</dbReference>
<dbReference type="RefSeq" id="WP_338041341.1">
    <property type="nucleotide sequence ID" value="NZ_BAAAQP010000003.1"/>
</dbReference>
<evidence type="ECO:0000256" key="3">
    <source>
        <dbReference type="ARBA" id="ARBA00022714"/>
    </source>
</evidence>
<comment type="cofactor">
    <cofactor evidence="9">
        <name>[2Fe-2S] cluster</name>
        <dbReference type="ChEBI" id="CHEBI:190135"/>
    </cofactor>
</comment>
<evidence type="ECO:0000259" key="11">
    <source>
        <dbReference type="PROSITE" id="PS51296"/>
    </source>
</evidence>
<evidence type="ECO:0000256" key="1">
    <source>
        <dbReference type="ARBA" id="ARBA00002494"/>
    </source>
</evidence>
<gene>
    <name evidence="12" type="ORF">JOE57_003159</name>
</gene>
<evidence type="ECO:0000256" key="7">
    <source>
        <dbReference type="ARBA" id="ARBA00023157"/>
    </source>
</evidence>
<keyword evidence="10" id="KW-0732">Signal</keyword>
<evidence type="ECO:0000256" key="9">
    <source>
        <dbReference type="ARBA" id="ARBA00034078"/>
    </source>
</evidence>
<evidence type="ECO:0000256" key="10">
    <source>
        <dbReference type="SAM" id="SignalP"/>
    </source>
</evidence>
<dbReference type="Pfam" id="PF00355">
    <property type="entry name" value="Rieske"/>
    <property type="match status" value="1"/>
</dbReference>
<keyword evidence="13" id="KW-1185">Reference proteome</keyword>
<evidence type="ECO:0000313" key="12">
    <source>
        <dbReference type="EMBL" id="MBM7800238.1"/>
    </source>
</evidence>
<feature type="chain" id="PRO_5045716850" description="Cytochrome bc1 complex Rieske iron-sulfur subunit" evidence="10">
    <location>
        <begin position="31"/>
        <end position="144"/>
    </location>
</feature>
<dbReference type="InterPro" id="IPR036922">
    <property type="entry name" value="Rieske_2Fe-2S_sf"/>
</dbReference>
<comment type="caution">
    <text evidence="12">The sequence shown here is derived from an EMBL/GenBank/DDBJ whole genome shotgun (WGS) entry which is preliminary data.</text>
</comment>
<evidence type="ECO:0000256" key="4">
    <source>
        <dbReference type="ARBA" id="ARBA00022723"/>
    </source>
</evidence>
<dbReference type="InterPro" id="IPR005805">
    <property type="entry name" value="Rieske_Fe-S_prot_C"/>
</dbReference>
<name>A0ABS2RNK1_9ACTN</name>
<evidence type="ECO:0000256" key="6">
    <source>
        <dbReference type="ARBA" id="ARBA00023014"/>
    </source>
</evidence>
<sequence length="144" mass="14066">MSKPAGPTRRTVLKSAGLVALAGTGAAALGACTTESRITSPSAAKTTGAGARVAKADVPEGGGVILPDADYVVTQPAAGQFKAFSKICTHAGCPVGQIQNAEIICPCHGSHFSITDGSPVSGPAQKALPAAKVTVSGADLVISG</sequence>
<dbReference type="PANTHER" id="PTHR10134">
    <property type="entry name" value="CYTOCHROME B-C1 COMPLEX SUBUNIT RIESKE, MITOCHONDRIAL"/>
    <property type="match status" value="1"/>
</dbReference>
<dbReference type="InterPro" id="IPR006311">
    <property type="entry name" value="TAT_signal"/>
</dbReference>
<keyword evidence="6" id="KW-0411">Iron-sulfur</keyword>
<dbReference type="PRINTS" id="PR00162">
    <property type="entry name" value="RIESKE"/>
</dbReference>
<dbReference type="CDD" id="cd03467">
    <property type="entry name" value="Rieske"/>
    <property type="match status" value="1"/>
</dbReference>
<dbReference type="PROSITE" id="PS51318">
    <property type="entry name" value="TAT"/>
    <property type="match status" value="1"/>
</dbReference>
<dbReference type="InterPro" id="IPR014349">
    <property type="entry name" value="Rieske_Fe-S_prot"/>
</dbReference>
<feature type="domain" description="Rieske" evidence="11">
    <location>
        <begin position="50"/>
        <end position="142"/>
    </location>
</feature>